<keyword evidence="3" id="KW-1185">Reference proteome</keyword>
<keyword evidence="1" id="KW-0732">Signal</keyword>
<dbReference type="STRING" id="1161099.SAMN05444817_10452"/>
<feature type="chain" id="PRO_5039102771" description="META domain-containing protein" evidence="1">
    <location>
        <begin position="18"/>
        <end position="145"/>
    </location>
</feature>
<proteinExistence type="predicted"/>
<evidence type="ECO:0000313" key="3">
    <source>
        <dbReference type="Proteomes" id="UP000186292"/>
    </source>
</evidence>
<feature type="signal peptide" evidence="1">
    <location>
        <begin position="1"/>
        <end position="17"/>
    </location>
</feature>
<organism evidence="2 3">
    <name type="scientific">Corynebacterium appendicis CIP 107643</name>
    <dbReference type="NCBI Taxonomy" id="1161099"/>
    <lineage>
        <taxon>Bacteria</taxon>
        <taxon>Bacillati</taxon>
        <taxon>Actinomycetota</taxon>
        <taxon>Actinomycetes</taxon>
        <taxon>Mycobacteriales</taxon>
        <taxon>Corynebacteriaceae</taxon>
        <taxon>Corynebacterium</taxon>
    </lineage>
</organism>
<evidence type="ECO:0000313" key="2">
    <source>
        <dbReference type="EMBL" id="SIS44862.1"/>
    </source>
</evidence>
<gene>
    <name evidence="2" type="ORF">SAMN05444817_10452</name>
</gene>
<accession>A0A1N7J6C4</accession>
<sequence length="145" mass="15339">MKRALAALCLLPLTACSAEPDHVLGGRTWEVTAVYTDPDTPGAVPVDAAGRAIVVFGAESLTARTACAPLQAGASIDDDVVRLEGVRVGDVREDCIGGSRHIHDQLTELLTEGAEFDVAHLTDDVITLKLRDDALDRPTIKLVAQ</sequence>
<dbReference type="RefSeq" id="WP_076598963.1">
    <property type="nucleotide sequence ID" value="NZ_CP046976.1"/>
</dbReference>
<dbReference type="AlphaFoldDB" id="A0A1N7J6C4"/>
<evidence type="ECO:0000256" key="1">
    <source>
        <dbReference type="SAM" id="SignalP"/>
    </source>
</evidence>
<protein>
    <recommendedName>
        <fullName evidence="4">META domain-containing protein</fullName>
    </recommendedName>
</protein>
<evidence type="ECO:0008006" key="4">
    <source>
        <dbReference type="Google" id="ProtNLM"/>
    </source>
</evidence>
<dbReference type="EMBL" id="FTOF01000004">
    <property type="protein sequence ID" value="SIS44862.1"/>
    <property type="molecule type" value="Genomic_DNA"/>
</dbReference>
<name>A0A1N7J6C4_9CORY</name>
<dbReference type="OrthoDB" id="4412202at2"/>
<reference evidence="3" key="1">
    <citation type="submission" date="2017-01" db="EMBL/GenBank/DDBJ databases">
        <authorList>
            <person name="Varghese N."/>
            <person name="Submissions S."/>
        </authorList>
    </citation>
    <scope>NUCLEOTIDE SEQUENCE [LARGE SCALE GENOMIC DNA]</scope>
    <source>
        <strain evidence="3">DSM 44531</strain>
    </source>
</reference>
<dbReference type="Proteomes" id="UP000186292">
    <property type="component" value="Unassembled WGS sequence"/>
</dbReference>